<sequence>MNDNPKRVVVLGSTGSIGTQTLDVCRWRGYRVVGLVAGKNLELLAQQIAEFRPEVVAADPSILPELEARFPGLRTADALEVAAWPAEVVVGAIPGLAGLPGVRVAVQHGRRLALANKESMVAAGPLLWQEAEQSGAEIIPVDSEHSALFQSLLGEPFEDVAELILTASGGPFLREPADLSSVTPQMALQHPRWKMGPKVTIDSSTLFNKGLEVLEAVQLFKVPIEKVKVQIHPQSYVHSMVRFQDGNLKAQLGPTDMRLAIQYALTYPQRPPTPLREAPIPERLEFYPPDTRRFPALALAYEAGRMGGLAPVVLNAADEIAVEAFLQGQIGYLEIPRVLEKVLQQTPAGALTWDNIAYADLEARRWAREYLKVKV</sequence>
<dbReference type="PANTHER" id="PTHR30525">
    <property type="entry name" value="1-DEOXY-D-XYLULOSE 5-PHOSPHATE REDUCTOISOMERASE"/>
    <property type="match status" value="1"/>
</dbReference>
<keyword evidence="7 9" id="KW-0414">Isoprene biosynthesis</keyword>
<feature type="domain" description="1-deoxy-D-xylulose 5-phosphate reductoisomerase N-terminal" evidence="10">
    <location>
        <begin position="8"/>
        <end position="124"/>
    </location>
</feature>
<feature type="binding site" evidence="9">
    <location>
        <position position="142"/>
    </location>
    <ligand>
        <name>Mn(2+)</name>
        <dbReference type="ChEBI" id="CHEBI:29035"/>
    </ligand>
</feature>
<dbReference type="GO" id="GO:0030145">
    <property type="term" value="F:manganese ion binding"/>
    <property type="evidence" value="ECO:0007669"/>
    <property type="project" value="TreeGrafter"/>
</dbReference>
<evidence type="ECO:0000256" key="6">
    <source>
        <dbReference type="ARBA" id="ARBA00023211"/>
    </source>
</evidence>
<dbReference type="GO" id="GO:0070402">
    <property type="term" value="F:NADPH binding"/>
    <property type="evidence" value="ECO:0007669"/>
    <property type="project" value="InterPro"/>
</dbReference>
<evidence type="ECO:0000256" key="5">
    <source>
        <dbReference type="ARBA" id="ARBA00023002"/>
    </source>
</evidence>
<dbReference type="InterPro" id="IPR013644">
    <property type="entry name" value="DXP_reductoisomerase_C"/>
</dbReference>
<keyword evidence="4 9" id="KW-0521">NADP</keyword>
<accession>A0A7C3DF99</accession>
<keyword evidence="9" id="KW-0460">Magnesium</keyword>
<evidence type="ECO:0000256" key="9">
    <source>
        <dbReference type="HAMAP-Rule" id="MF_00183"/>
    </source>
</evidence>
<dbReference type="Gene3D" id="1.10.1740.10">
    <property type="match status" value="1"/>
</dbReference>
<keyword evidence="5 9" id="KW-0560">Oxidoreductase</keyword>
<feature type="binding site" evidence="9">
    <location>
        <position position="116"/>
    </location>
    <ligand>
        <name>NADPH</name>
        <dbReference type="ChEBI" id="CHEBI:57783"/>
    </ligand>
</feature>
<organism evidence="13">
    <name type="scientific">Meiothermus ruber</name>
    <dbReference type="NCBI Taxonomy" id="277"/>
    <lineage>
        <taxon>Bacteria</taxon>
        <taxon>Thermotogati</taxon>
        <taxon>Deinococcota</taxon>
        <taxon>Deinococci</taxon>
        <taxon>Thermales</taxon>
        <taxon>Thermaceae</taxon>
        <taxon>Meiothermus</taxon>
    </lineage>
</organism>
<dbReference type="HAMAP" id="MF_00183">
    <property type="entry name" value="DXP_reductoisom"/>
    <property type="match status" value="1"/>
</dbReference>
<comment type="caution">
    <text evidence="13">The sequence shown here is derived from an EMBL/GenBank/DDBJ whole genome shotgun (WGS) entry which is preliminary data.</text>
</comment>
<comment type="function">
    <text evidence="9">Catalyzes the NADPH-dependent rearrangement and reduction of 1-deoxy-D-xylulose-5-phosphate (DXP) to 2-C-methyl-D-erythritol 4-phosphate (MEP).</text>
</comment>
<keyword evidence="6 9" id="KW-0464">Manganese</keyword>
<dbReference type="PANTHER" id="PTHR30525:SF0">
    <property type="entry name" value="1-DEOXY-D-XYLULOSE 5-PHOSPHATE REDUCTOISOMERASE, CHLOROPLASTIC"/>
    <property type="match status" value="1"/>
</dbReference>
<evidence type="ECO:0000259" key="12">
    <source>
        <dbReference type="Pfam" id="PF13288"/>
    </source>
</evidence>
<evidence type="ECO:0000256" key="2">
    <source>
        <dbReference type="ARBA" id="ARBA00006825"/>
    </source>
</evidence>
<feature type="binding site" evidence="9">
    <location>
        <position position="196"/>
    </location>
    <ligand>
        <name>NADPH</name>
        <dbReference type="ChEBI" id="CHEBI:57783"/>
    </ligand>
</feature>
<feature type="domain" description="1-deoxy-D-xylulose 5-phosphate reductoisomerase C-terminal" evidence="11">
    <location>
        <begin position="138"/>
        <end position="220"/>
    </location>
</feature>
<proteinExistence type="inferred from homology"/>
<dbReference type="SUPFAM" id="SSF55347">
    <property type="entry name" value="Glyceraldehyde-3-phosphate dehydrogenase-like, C-terminal domain"/>
    <property type="match status" value="1"/>
</dbReference>
<evidence type="ECO:0000256" key="1">
    <source>
        <dbReference type="ARBA" id="ARBA00005094"/>
    </source>
</evidence>
<dbReference type="AlphaFoldDB" id="A0A7C3DF99"/>
<dbReference type="Pfam" id="PF02670">
    <property type="entry name" value="DXP_reductoisom"/>
    <property type="match status" value="1"/>
</dbReference>
<protein>
    <recommendedName>
        <fullName evidence="9">1-deoxy-D-xylulose 5-phosphate reductoisomerase</fullName>
        <shortName evidence="9">DXP reductoisomerase</shortName>
        <ecNumber evidence="9">1.1.1.267</ecNumber>
    </recommendedName>
    <alternativeName>
        <fullName evidence="9">1-deoxyxylulose-5-phosphate reductoisomerase</fullName>
    </alternativeName>
    <alternativeName>
        <fullName evidence="9">2-C-methyl-D-erythritol 4-phosphate synthase</fullName>
    </alternativeName>
</protein>
<reference evidence="13" key="1">
    <citation type="journal article" date="2020" name="mSystems">
        <title>Genome- and Community-Level Interaction Insights into Carbon Utilization and Element Cycling Functions of Hydrothermarchaeota in Hydrothermal Sediment.</title>
        <authorList>
            <person name="Zhou Z."/>
            <person name="Liu Y."/>
            <person name="Xu W."/>
            <person name="Pan J."/>
            <person name="Luo Z.H."/>
            <person name="Li M."/>
        </authorList>
    </citation>
    <scope>NUCLEOTIDE SEQUENCE [LARGE SCALE GENOMIC DNA]</scope>
    <source>
        <strain evidence="13">SpSt-524</strain>
    </source>
</reference>
<feature type="binding site" evidence="9">
    <location>
        <position position="209"/>
    </location>
    <ligand>
        <name>1-deoxy-D-xylulose 5-phosphate</name>
        <dbReference type="ChEBI" id="CHEBI:57792"/>
    </ligand>
</feature>
<evidence type="ECO:0000259" key="11">
    <source>
        <dbReference type="Pfam" id="PF08436"/>
    </source>
</evidence>
<feature type="binding site" evidence="9">
    <location>
        <position position="212"/>
    </location>
    <ligand>
        <name>1-deoxy-D-xylulose 5-phosphate</name>
        <dbReference type="ChEBI" id="CHEBI:57792"/>
    </ligand>
</feature>
<comment type="catalytic activity">
    <reaction evidence="8">
        <text>2-C-methyl-D-erythritol 4-phosphate + NADP(+) = 1-deoxy-D-xylulose 5-phosphate + NADPH + H(+)</text>
        <dbReference type="Rhea" id="RHEA:13717"/>
        <dbReference type="ChEBI" id="CHEBI:15378"/>
        <dbReference type="ChEBI" id="CHEBI:57783"/>
        <dbReference type="ChEBI" id="CHEBI:57792"/>
        <dbReference type="ChEBI" id="CHEBI:58262"/>
        <dbReference type="ChEBI" id="CHEBI:58349"/>
        <dbReference type="EC" id="1.1.1.267"/>
    </reaction>
    <physiologicalReaction direction="right-to-left" evidence="8">
        <dbReference type="Rhea" id="RHEA:13719"/>
    </physiologicalReaction>
</comment>
<feature type="binding site" evidence="9">
    <location>
        <position position="15"/>
    </location>
    <ligand>
        <name>NADPH</name>
        <dbReference type="ChEBI" id="CHEBI:57783"/>
    </ligand>
</feature>
<dbReference type="InterPro" id="IPR013512">
    <property type="entry name" value="DXP_reductoisomerase_N"/>
</dbReference>
<dbReference type="Pfam" id="PF13288">
    <property type="entry name" value="DXPR_C"/>
    <property type="match status" value="1"/>
</dbReference>
<feature type="binding site" evidence="9">
    <location>
        <position position="144"/>
    </location>
    <ligand>
        <name>Mn(2+)</name>
        <dbReference type="ChEBI" id="CHEBI:29035"/>
    </ligand>
</feature>
<keyword evidence="13" id="KW-0413">Isomerase</keyword>
<comment type="similarity">
    <text evidence="2 9">Belongs to the DXR family.</text>
</comment>
<gene>
    <name evidence="9" type="primary">dxr</name>
    <name evidence="13" type="ORF">ENS82_04805</name>
</gene>
<dbReference type="EC" id="1.1.1.267" evidence="9"/>
<feature type="binding site" evidence="9">
    <location>
        <position position="16"/>
    </location>
    <ligand>
        <name>NADPH</name>
        <dbReference type="ChEBI" id="CHEBI:57783"/>
    </ligand>
</feature>
<dbReference type="GO" id="GO:0051484">
    <property type="term" value="P:isopentenyl diphosphate biosynthetic process, methylerythritol 4-phosphate pathway involved in terpenoid biosynthetic process"/>
    <property type="evidence" value="ECO:0007669"/>
    <property type="project" value="TreeGrafter"/>
</dbReference>
<keyword evidence="3 9" id="KW-0479">Metal-binding</keyword>
<dbReference type="EMBL" id="DSWI01000011">
    <property type="protein sequence ID" value="HFG20029.1"/>
    <property type="molecule type" value="Genomic_DNA"/>
</dbReference>
<feature type="binding site" evidence="9">
    <location>
        <position position="38"/>
    </location>
    <ligand>
        <name>NADPH</name>
        <dbReference type="ChEBI" id="CHEBI:57783"/>
    </ligand>
</feature>
<feature type="binding site" evidence="9">
    <location>
        <position position="14"/>
    </location>
    <ligand>
        <name>NADPH</name>
        <dbReference type="ChEBI" id="CHEBI:57783"/>
    </ligand>
</feature>
<evidence type="ECO:0000256" key="8">
    <source>
        <dbReference type="ARBA" id="ARBA00048543"/>
    </source>
</evidence>
<dbReference type="InterPro" id="IPR026877">
    <property type="entry name" value="DXPR_C"/>
</dbReference>
<feature type="binding site" evidence="9">
    <location>
        <position position="143"/>
    </location>
    <ligand>
        <name>1-deoxy-D-xylulose 5-phosphate</name>
        <dbReference type="ChEBI" id="CHEBI:57792"/>
    </ligand>
</feature>
<dbReference type="GO" id="GO:0030604">
    <property type="term" value="F:1-deoxy-D-xylulose-5-phosphate reductoisomerase activity"/>
    <property type="evidence" value="ECO:0007669"/>
    <property type="project" value="UniProtKB-UniRule"/>
</dbReference>
<feature type="binding site" evidence="9">
    <location>
        <position position="118"/>
    </location>
    <ligand>
        <name>NADPH</name>
        <dbReference type="ChEBI" id="CHEBI:57783"/>
    </ligand>
</feature>
<dbReference type="Pfam" id="PF08436">
    <property type="entry name" value="DXP_redisom_C"/>
    <property type="match status" value="1"/>
</dbReference>
<dbReference type="Gene3D" id="3.40.50.720">
    <property type="entry name" value="NAD(P)-binding Rossmann-like Domain"/>
    <property type="match status" value="1"/>
</dbReference>
<evidence type="ECO:0000256" key="3">
    <source>
        <dbReference type="ARBA" id="ARBA00022723"/>
    </source>
</evidence>
<name>A0A7C3DF99_MEIRU</name>
<feature type="binding site" evidence="9">
    <location>
        <position position="39"/>
    </location>
    <ligand>
        <name>NADPH</name>
        <dbReference type="ChEBI" id="CHEBI:57783"/>
    </ligand>
</feature>
<feature type="binding site" evidence="9">
    <location>
        <position position="40"/>
    </location>
    <ligand>
        <name>NADPH</name>
        <dbReference type="ChEBI" id="CHEBI:57783"/>
    </ligand>
</feature>
<dbReference type="SUPFAM" id="SSF69055">
    <property type="entry name" value="1-deoxy-D-xylulose-5-phosphate reductoisomerase, C-terminal domain"/>
    <property type="match status" value="1"/>
</dbReference>
<feature type="binding site" evidence="9">
    <location>
        <position position="190"/>
    </location>
    <ligand>
        <name>1-deoxy-D-xylulose 5-phosphate</name>
        <dbReference type="ChEBI" id="CHEBI:57792"/>
    </ligand>
</feature>
<dbReference type="NCBIfam" id="TIGR00243">
    <property type="entry name" value="Dxr"/>
    <property type="match status" value="1"/>
</dbReference>
<feature type="binding site" evidence="9">
    <location>
        <position position="144"/>
    </location>
    <ligand>
        <name>1-deoxy-D-xylulose 5-phosphate</name>
        <dbReference type="ChEBI" id="CHEBI:57792"/>
    </ligand>
</feature>
<feature type="binding site" evidence="9">
    <location>
        <position position="208"/>
    </location>
    <ligand>
        <name>1-deoxy-D-xylulose 5-phosphate</name>
        <dbReference type="ChEBI" id="CHEBI:57792"/>
    </ligand>
</feature>
<evidence type="ECO:0000256" key="7">
    <source>
        <dbReference type="ARBA" id="ARBA00023229"/>
    </source>
</evidence>
<feature type="binding site" evidence="9">
    <location>
        <position position="17"/>
    </location>
    <ligand>
        <name>NADPH</name>
        <dbReference type="ChEBI" id="CHEBI:57783"/>
    </ligand>
</feature>
<dbReference type="SUPFAM" id="SSF51735">
    <property type="entry name" value="NAD(P)-binding Rossmann-fold domains"/>
    <property type="match status" value="1"/>
</dbReference>
<dbReference type="UniPathway" id="UPA00056">
    <property type="reaction ID" value="UER00092"/>
</dbReference>
<evidence type="ECO:0000256" key="4">
    <source>
        <dbReference type="ARBA" id="ARBA00022857"/>
    </source>
</evidence>
<evidence type="ECO:0000259" key="10">
    <source>
        <dbReference type="Pfam" id="PF02670"/>
    </source>
</evidence>
<dbReference type="InterPro" id="IPR036169">
    <property type="entry name" value="DXPR_C_sf"/>
</dbReference>
<dbReference type="InterPro" id="IPR003821">
    <property type="entry name" value="DXP_reductoisomerase"/>
</dbReference>
<comment type="pathway">
    <text evidence="1 9">Isoprenoid biosynthesis; isopentenyl diphosphate biosynthesis via DXP pathway; isopentenyl diphosphate from 1-deoxy-D-xylulose 5-phosphate: step 1/6.</text>
</comment>
<comment type="cofactor">
    <cofactor evidence="9">
        <name>Mg(2+)</name>
        <dbReference type="ChEBI" id="CHEBI:18420"/>
    </cofactor>
    <cofactor evidence="9">
        <name>Mn(2+)</name>
        <dbReference type="ChEBI" id="CHEBI:29035"/>
    </cofactor>
</comment>
<dbReference type="GO" id="GO:0016853">
    <property type="term" value="F:isomerase activity"/>
    <property type="evidence" value="ECO:0007669"/>
    <property type="project" value="UniProtKB-KW"/>
</dbReference>
<evidence type="ECO:0000313" key="13">
    <source>
        <dbReference type="EMBL" id="HFG20029.1"/>
    </source>
</evidence>
<feature type="binding site" evidence="9">
    <location>
        <position position="212"/>
    </location>
    <ligand>
        <name>Mn(2+)</name>
        <dbReference type="ChEBI" id="CHEBI:29035"/>
    </ligand>
</feature>
<feature type="binding site" evidence="9">
    <location>
        <position position="203"/>
    </location>
    <ligand>
        <name>1-deoxy-D-xylulose 5-phosphate</name>
        <dbReference type="ChEBI" id="CHEBI:57792"/>
    </ligand>
</feature>
<feature type="domain" description="DXP reductoisomerase C-terminal" evidence="12">
    <location>
        <begin position="252"/>
        <end position="365"/>
    </location>
</feature>
<feature type="binding site" evidence="9">
    <location>
        <position position="168"/>
    </location>
    <ligand>
        <name>1-deoxy-D-xylulose 5-phosphate</name>
        <dbReference type="ChEBI" id="CHEBI:57792"/>
    </ligand>
</feature>
<dbReference type="InterPro" id="IPR036291">
    <property type="entry name" value="NAD(P)-bd_dom_sf"/>
</dbReference>
<dbReference type="PIRSF" id="PIRSF006205">
    <property type="entry name" value="Dxp_reductismrs"/>
    <property type="match status" value="1"/>
</dbReference>
<feature type="binding site" evidence="9">
    <location>
        <position position="117"/>
    </location>
    <ligand>
        <name>1-deoxy-D-xylulose 5-phosphate</name>
        <dbReference type="ChEBI" id="CHEBI:57792"/>
    </ligand>
</feature>